<accession>A0A917GLD2</accession>
<evidence type="ECO:0000256" key="1">
    <source>
        <dbReference type="SAM" id="SignalP"/>
    </source>
</evidence>
<evidence type="ECO:0008006" key="4">
    <source>
        <dbReference type="Google" id="ProtNLM"/>
    </source>
</evidence>
<evidence type="ECO:0000313" key="2">
    <source>
        <dbReference type="EMBL" id="GGG50672.1"/>
    </source>
</evidence>
<dbReference type="RefSeq" id="WP_068893763.1">
    <property type="nucleotide sequence ID" value="NZ_BMIY01000002.1"/>
</dbReference>
<dbReference type="PIRSF" id="PIRSF025560">
    <property type="entry name" value="UCP025560"/>
    <property type="match status" value="1"/>
</dbReference>
<comment type="caution">
    <text evidence="2">The sequence shown here is derived from an EMBL/GenBank/DDBJ whole genome shotgun (WGS) entry which is preliminary data.</text>
</comment>
<gene>
    <name evidence="2" type="ORF">GCM10011403_04770</name>
</gene>
<dbReference type="EMBL" id="BMIY01000002">
    <property type="protein sequence ID" value="GGG50672.1"/>
    <property type="molecule type" value="Genomic_DNA"/>
</dbReference>
<dbReference type="AlphaFoldDB" id="A0A917GLD2"/>
<dbReference type="Pfam" id="PF07027">
    <property type="entry name" value="DUF1318"/>
    <property type="match status" value="1"/>
</dbReference>
<organism evidence="2 3">
    <name type="scientific">Pseudohongiella nitratireducens</name>
    <dbReference type="NCBI Taxonomy" id="1768907"/>
    <lineage>
        <taxon>Bacteria</taxon>
        <taxon>Pseudomonadati</taxon>
        <taxon>Pseudomonadota</taxon>
        <taxon>Gammaproteobacteria</taxon>
        <taxon>Pseudomonadales</taxon>
        <taxon>Pseudohongiellaceae</taxon>
        <taxon>Pseudohongiella</taxon>
    </lineage>
</organism>
<dbReference type="OrthoDB" id="9798130at2"/>
<dbReference type="Proteomes" id="UP000627715">
    <property type="component" value="Unassembled WGS sequence"/>
</dbReference>
<feature type="signal peptide" evidence="1">
    <location>
        <begin position="1"/>
        <end position="26"/>
    </location>
</feature>
<evidence type="ECO:0000313" key="3">
    <source>
        <dbReference type="Proteomes" id="UP000627715"/>
    </source>
</evidence>
<keyword evidence="1" id="KW-0732">Signal</keyword>
<keyword evidence="3" id="KW-1185">Reference proteome</keyword>
<reference evidence="2" key="1">
    <citation type="journal article" date="2014" name="Int. J. Syst. Evol. Microbiol.">
        <title>Complete genome sequence of Corynebacterium casei LMG S-19264T (=DSM 44701T), isolated from a smear-ripened cheese.</title>
        <authorList>
            <consortium name="US DOE Joint Genome Institute (JGI-PGF)"/>
            <person name="Walter F."/>
            <person name="Albersmeier A."/>
            <person name="Kalinowski J."/>
            <person name="Ruckert C."/>
        </authorList>
    </citation>
    <scope>NUCLEOTIDE SEQUENCE</scope>
    <source>
        <strain evidence="2">CGMCC 1.15425</strain>
    </source>
</reference>
<feature type="chain" id="PRO_5037023014" description="DUF1318 domain-containing protein" evidence="1">
    <location>
        <begin position="27"/>
        <end position="116"/>
    </location>
</feature>
<protein>
    <recommendedName>
        <fullName evidence="4">DUF1318 domain-containing protein</fullName>
    </recommendedName>
</protein>
<proteinExistence type="predicted"/>
<dbReference type="InterPro" id="IPR008309">
    <property type="entry name" value="YdbL"/>
</dbReference>
<name>A0A917GLD2_9GAMM</name>
<reference evidence="2" key="2">
    <citation type="submission" date="2020-09" db="EMBL/GenBank/DDBJ databases">
        <authorList>
            <person name="Sun Q."/>
            <person name="Zhou Y."/>
        </authorList>
    </citation>
    <scope>NUCLEOTIDE SEQUENCE</scope>
    <source>
        <strain evidence="2">CGMCC 1.15425</strain>
    </source>
</reference>
<sequence>MKYSSILGKCTLLLLALLLSVGISHAQEMSLNEAKSAGLIGEGRDGYIALVQQNVPEQVRELVQRVNRERRERYQEIANENGVALRDVARLAYARAVEATQPGHFVQDDQGNWLRK</sequence>